<dbReference type="OrthoDB" id="9806954at2"/>
<dbReference type="PANTHER" id="PTHR11059:SF0">
    <property type="entry name" value="DNA REPAIR PROTEIN RECN"/>
    <property type="match status" value="1"/>
</dbReference>
<dbReference type="PIRSF" id="PIRSF003128">
    <property type="entry name" value="RecN"/>
    <property type="match status" value="1"/>
</dbReference>
<dbReference type="RefSeq" id="WP_138238063.1">
    <property type="nucleotide sequence ID" value="NZ_VBRY01000001.1"/>
</dbReference>
<dbReference type="EMBL" id="VBRY01000001">
    <property type="protein sequence ID" value="TLS69250.1"/>
    <property type="molecule type" value="Genomic_DNA"/>
</dbReference>
<evidence type="ECO:0000256" key="9">
    <source>
        <dbReference type="PIRNR" id="PIRNR003128"/>
    </source>
</evidence>
<dbReference type="GO" id="GO:0009432">
    <property type="term" value="P:SOS response"/>
    <property type="evidence" value="ECO:0007669"/>
    <property type="project" value="TreeGrafter"/>
</dbReference>
<gene>
    <name evidence="11" type="ORF">FEF65_01850</name>
</gene>
<comment type="similarity">
    <text evidence="2 9">Belongs to the RecN family.</text>
</comment>
<keyword evidence="5 9" id="KW-0227">DNA damage</keyword>
<reference evidence="11 12" key="1">
    <citation type="journal article" date="2019" name="Appl. Environ. Microbiol.">
        <title>Environmental Evidence and Genomic Insight of Iron-oxidizing Bacteria Preference Towards More Corrosion Resistant Stainless Steel at Higher Salinities.</title>
        <authorList>
            <person name="Garrison C.E."/>
            <person name="Price K.A."/>
            <person name="Field E.K."/>
        </authorList>
    </citation>
    <scope>NUCLEOTIDE SEQUENCE [LARGE SCALE GENOMIC DNA]</scope>
    <source>
        <strain evidence="11 12">P3</strain>
    </source>
</reference>
<evidence type="ECO:0000256" key="2">
    <source>
        <dbReference type="ARBA" id="ARBA00009441"/>
    </source>
</evidence>
<dbReference type="InterPro" id="IPR003395">
    <property type="entry name" value="RecF/RecN/SMC_N"/>
</dbReference>
<dbReference type="GO" id="GO:0005524">
    <property type="term" value="F:ATP binding"/>
    <property type="evidence" value="ECO:0007669"/>
    <property type="project" value="UniProtKB-KW"/>
</dbReference>
<evidence type="ECO:0000313" key="12">
    <source>
        <dbReference type="Proteomes" id="UP000306585"/>
    </source>
</evidence>
<evidence type="ECO:0000256" key="8">
    <source>
        <dbReference type="ARBA" id="ARBA00033408"/>
    </source>
</evidence>
<dbReference type="AlphaFoldDB" id="A0A5R9GTT0"/>
<evidence type="ECO:0000256" key="7">
    <source>
        <dbReference type="ARBA" id="ARBA00023204"/>
    </source>
</evidence>
<organism evidence="11 12">
    <name type="scientific">Mariprofundus erugo</name>
    <dbReference type="NCBI Taxonomy" id="2528639"/>
    <lineage>
        <taxon>Bacteria</taxon>
        <taxon>Pseudomonadati</taxon>
        <taxon>Pseudomonadota</taxon>
        <taxon>Candidatius Mariprofundia</taxon>
        <taxon>Mariprofundales</taxon>
        <taxon>Mariprofundaceae</taxon>
        <taxon>Mariprofundus</taxon>
    </lineage>
</organism>
<dbReference type="GO" id="GO:0006310">
    <property type="term" value="P:DNA recombination"/>
    <property type="evidence" value="ECO:0007669"/>
    <property type="project" value="InterPro"/>
</dbReference>
<dbReference type="Proteomes" id="UP000306585">
    <property type="component" value="Unassembled WGS sequence"/>
</dbReference>
<dbReference type="Pfam" id="PF02463">
    <property type="entry name" value="SMC_N"/>
    <property type="match status" value="1"/>
</dbReference>
<evidence type="ECO:0000256" key="3">
    <source>
        <dbReference type="ARBA" id="ARBA00021315"/>
    </source>
</evidence>
<dbReference type="CDD" id="cd03241">
    <property type="entry name" value="ABC_RecN"/>
    <property type="match status" value="2"/>
</dbReference>
<feature type="domain" description="RecF/RecN/SMC N-terminal" evidence="10">
    <location>
        <begin position="2"/>
        <end position="512"/>
    </location>
</feature>
<dbReference type="GO" id="GO:0006281">
    <property type="term" value="P:DNA repair"/>
    <property type="evidence" value="ECO:0007669"/>
    <property type="project" value="UniProtKB-KW"/>
</dbReference>
<keyword evidence="4" id="KW-0547">Nucleotide-binding</keyword>
<keyword evidence="12" id="KW-1185">Reference proteome</keyword>
<evidence type="ECO:0000256" key="6">
    <source>
        <dbReference type="ARBA" id="ARBA00022840"/>
    </source>
</evidence>
<evidence type="ECO:0000259" key="10">
    <source>
        <dbReference type="Pfam" id="PF02463"/>
    </source>
</evidence>
<sequence length="561" mass="61076">MLVSLTIKQFALIEHVHLELDGGMTVFTGETGAGKSMLIDALGAAFGARASSDWVRHGAERAEVTAIWLHQRESSSDMHIAALLQSQDIDIEDELVLRRIISRDGRSRAYINGVAVTTKLLQQLGQICLDLHGQHEHQALLQPEFQRALLDARVDARLLADVRAAYAVWRQASDTLALLQKRLGESELQIEWMRDETARLQALELEGGLSERLHAEVQAGRHHAQIRAAAAAALNMLDDGEPSARELIARAAHELESVRHYHAGLNSSCELLEQMDALLGEAVPELADVLDSSFDEQELELAEQRLMQLTDAMRRHDCDEEGLLALIDSWQQRLASLDTADWDEAEAKAALASACSAYIRAAGALGDARRAAADDLCLVLRPFLDRLALAGMQVRFRIEHGGDDAFSLSGLDHVRMQVMSNPGEPWRDLAAVASGGELSRMVLALKGCGALDEAPYLAVFDEVDTGIGGETAWCVGTLLASMGRERQVLVISHLPQVAACGDRQVVISKFEQDGRTLSSLRQLDDAERRLEIARMLGGAGEDSLPHADSMLARGAGGAVRS</sequence>
<accession>A0A5R9GTT0</accession>
<comment type="function">
    <text evidence="1 9">May be involved in recombinational repair of damaged DNA.</text>
</comment>
<protein>
    <recommendedName>
        <fullName evidence="3 9">DNA repair protein RecN</fullName>
    </recommendedName>
    <alternativeName>
        <fullName evidence="8 9">Recombination protein N</fullName>
    </alternativeName>
</protein>
<dbReference type="PANTHER" id="PTHR11059">
    <property type="entry name" value="DNA REPAIR PROTEIN RECN"/>
    <property type="match status" value="1"/>
</dbReference>
<dbReference type="SUPFAM" id="SSF52540">
    <property type="entry name" value="P-loop containing nucleoside triphosphate hydrolases"/>
    <property type="match status" value="2"/>
</dbReference>
<dbReference type="GO" id="GO:0043590">
    <property type="term" value="C:bacterial nucleoid"/>
    <property type="evidence" value="ECO:0007669"/>
    <property type="project" value="TreeGrafter"/>
</dbReference>
<evidence type="ECO:0000256" key="5">
    <source>
        <dbReference type="ARBA" id="ARBA00022763"/>
    </source>
</evidence>
<keyword evidence="6" id="KW-0067">ATP-binding</keyword>
<proteinExistence type="inferred from homology"/>
<evidence type="ECO:0000256" key="1">
    <source>
        <dbReference type="ARBA" id="ARBA00003618"/>
    </source>
</evidence>
<dbReference type="InterPro" id="IPR004604">
    <property type="entry name" value="DNA_recomb/repair_RecN"/>
</dbReference>
<keyword evidence="7 9" id="KW-0234">DNA repair</keyword>
<evidence type="ECO:0000256" key="4">
    <source>
        <dbReference type="ARBA" id="ARBA00022741"/>
    </source>
</evidence>
<dbReference type="InterPro" id="IPR027417">
    <property type="entry name" value="P-loop_NTPase"/>
</dbReference>
<comment type="caution">
    <text evidence="11">The sequence shown here is derived from an EMBL/GenBank/DDBJ whole genome shotgun (WGS) entry which is preliminary data.</text>
</comment>
<name>A0A5R9GTT0_9PROT</name>
<evidence type="ECO:0000313" key="11">
    <source>
        <dbReference type="EMBL" id="TLS69250.1"/>
    </source>
</evidence>
<dbReference type="Gene3D" id="3.40.50.300">
    <property type="entry name" value="P-loop containing nucleotide triphosphate hydrolases"/>
    <property type="match status" value="2"/>
</dbReference>